<evidence type="ECO:0000256" key="4">
    <source>
        <dbReference type="ARBA" id="ARBA00022692"/>
    </source>
</evidence>
<evidence type="ECO:0000256" key="6">
    <source>
        <dbReference type="ARBA" id="ARBA00023136"/>
    </source>
</evidence>
<dbReference type="GO" id="GO:0016413">
    <property type="term" value="F:O-acetyltransferase activity"/>
    <property type="evidence" value="ECO:0007669"/>
    <property type="project" value="TreeGrafter"/>
</dbReference>
<feature type="transmembrane region" description="Helical" evidence="8">
    <location>
        <begin position="73"/>
        <end position="90"/>
    </location>
</feature>
<dbReference type="GO" id="GO:0005886">
    <property type="term" value="C:plasma membrane"/>
    <property type="evidence" value="ECO:0007669"/>
    <property type="project" value="UniProtKB-SubCell"/>
</dbReference>
<feature type="transmembrane region" description="Helical" evidence="8">
    <location>
        <begin position="197"/>
        <end position="218"/>
    </location>
</feature>
<keyword evidence="6 8" id="KW-0472">Membrane</keyword>
<feature type="domain" description="Acyltransferase 3" evidence="9">
    <location>
        <begin position="31"/>
        <end position="338"/>
    </location>
</feature>
<accession>A0A927J981</accession>
<sequence>MPAATPETVAQAPAAAQLTPTPTKPAKQRVEWVDLAKGLTITLVVLLHAVGMLTRNDLAPDFWTTINGFLQPIRMPLFFVASGLFAQGMLRMTWATMLRSRVAHLFYLYTVWLLMFFVVHNLLPDDVSHKGYAKLSSVITGFTSPSNALWFIYGLALFAIVAKAIQRLPLVVQFGFAIALSVSAYGSHFIFDDLGFGWRNLGSYFVYFLLAIHAKPIIVRFSHLANGPRLVAALAAYTAVFVPIMVLDVLPMPELKLVVTTVGLLLGVLVASALVGTRAGNLFQSIGTRTLPVYVMMDMLIAVVVYAFIKTSAVTSLLAVTVVAPLIVTALVVAIALALHGLMVRLGMNFMFELHPAIRGTAKKA</sequence>
<feature type="transmembrane region" description="Helical" evidence="8">
    <location>
        <begin position="257"/>
        <end position="279"/>
    </location>
</feature>
<evidence type="ECO:0000256" key="2">
    <source>
        <dbReference type="ARBA" id="ARBA00007400"/>
    </source>
</evidence>
<feature type="transmembrane region" description="Helical" evidence="8">
    <location>
        <begin position="135"/>
        <end position="161"/>
    </location>
</feature>
<dbReference type="EMBL" id="JACYWE010000001">
    <property type="protein sequence ID" value="MBD8505028.1"/>
    <property type="molecule type" value="Genomic_DNA"/>
</dbReference>
<feature type="transmembrane region" description="Helical" evidence="8">
    <location>
        <begin position="230"/>
        <end position="251"/>
    </location>
</feature>
<gene>
    <name evidence="10" type="ORF">HT102_00805</name>
</gene>
<comment type="caution">
    <text evidence="10">The sequence shown here is derived from an EMBL/GenBank/DDBJ whole genome shotgun (WGS) entry which is preliminary data.</text>
</comment>
<keyword evidence="5 8" id="KW-1133">Transmembrane helix</keyword>
<dbReference type="GO" id="GO:0009246">
    <property type="term" value="P:enterobacterial common antigen biosynthetic process"/>
    <property type="evidence" value="ECO:0007669"/>
    <property type="project" value="TreeGrafter"/>
</dbReference>
<reference evidence="10" key="1">
    <citation type="submission" date="2020-09" db="EMBL/GenBank/DDBJ databases">
        <title>Hoyosella lacisalsi sp. nov., a halotolerant actinobacterium isolated from soil of Lake Gudzhirganskoe.</title>
        <authorList>
            <person name="Yang Q."/>
            <person name="Guo P.Y."/>
            <person name="Liu S.W."/>
            <person name="Li F.N."/>
            <person name="Sun C.H."/>
        </authorList>
    </citation>
    <scope>NUCLEOTIDE SEQUENCE</scope>
    <source>
        <strain evidence="10">G463</strain>
    </source>
</reference>
<dbReference type="Pfam" id="PF01757">
    <property type="entry name" value="Acyl_transf_3"/>
    <property type="match status" value="1"/>
</dbReference>
<keyword evidence="10" id="KW-0808">Transferase</keyword>
<evidence type="ECO:0000256" key="3">
    <source>
        <dbReference type="ARBA" id="ARBA00022475"/>
    </source>
</evidence>
<evidence type="ECO:0000313" key="11">
    <source>
        <dbReference type="Proteomes" id="UP000642993"/>
    </source>
</evidence>
<dbReference type="PANTHER" id="PTHR40074">
    <property type="entry name" value="O-ACETYLTRANSFERASE WECH"/>
    <property type="match status" value="1"/>
</dbReference>
<feature type="transmembrane region" description="Helical" evidence="8">
    <location>
        <begin position="315"/>
        <end position="339"/>
    </location>
</feature>
<feature type="region of interest" description="Disordered" evidence="7">
    <location>
        <begin position="1"/>
        <end position="23"/>
    </location>
</feature>
<organism evidence="10 11">
    <name type="scientific">Lolliginicoccus lacisalsi</name>
    <dbReference type="NCBI Taxonomy" id="2742202"/>
    <lineage>
        <taxon>Bacteria</taxon>
        <taxon>Bacillati</taxon>
        <taxon>Actinomycetota</taxon>
        <taxon>Actinomycetes</taxon>
        <taxon>Mycobacteriales</taxon>
        <taxon>Hoyosellaceae</taxon>
        <taxon>Lolliginicoccus</taxon>
    </lineage>
</organism>
<evidence type="ECO:0000256" key="8">
    <source>
        <dbReference type="SAM" id="Phobius"/>
    </source>
</evidence>
<evidence type="ECO:0000256" key="1">
    <source>
        <dbReference type="ARBA" id="ARBA00004651"/>
    </source>
</evidence>
<dbReference type="AlphaFoldDB" id="A0A927J981"/>
<dbReference type="Proteomes" id="UP000642993">
    <property type="component" value="Unassembled WGS sequence"/>
</dbReference>
<keyword evidence="10" id="KW-0012">Acyltransferase</keyword>
<dbReference type="PANTHER" id="PTHR40074:SF4">
    <property type="entry name" value="INNER MEMBRANE PROTEIN YCFT"/>
    <property type="match status" value="1"/>
</dbReference>
<feature type="transmembrane region" description="Helical" evidence="8">
    <location>
        <begin position="168"/>
        <end position="191"/>
    </location>
</feature>
<keyword evidence="4 8" id="KW-0812">Transmembrane</keyword>
<keyword evidence="11" id="KW-1185">Reference proteome</keyword>
<evidence type="ECO:0000313" key="10">
    <source>
        <dbReference type="EMBL" id="MBD8505028.1"/>
    </source>
</evidence>
<feature type="transmembrane region" description="Helical" evidence="8">
    <location>
        <begin position="102"/>
        <end position="123"/>
    </location>
</feature>
<name>A0A927J981_9ACTN</name>
<feature type="transmembrane region" description="Helical" evidence="8">
    <location>
        <begin position="291"/>
        <end position="309"/>
    </location>
</feature>
<evidence type="ECO:0000259" key="9">
    <source>
        <dbReference type="Pfam" id="PF01757"/>
    </source>
</evidence>
<dbReference type="InterPro" id="IPR002656">
    <property type="entry name" value="Acyl_transf_3_dom"/>
</dbReference>
<feature type="transmembrane region" description="Helical" evidence="8">
    <location>
        <begin position="35"/>
        <end position="53"/>
    </location>
</feature>
<keyword evidence="3" id="KW-1003">Cell membrane</keyword>
<comment type="similarity">
    <text evidence="2">Belongs to the acyltransferase 3 family.</text>
</comment>
<comment type="subcellular location">
    <subcellularLocation>
        <location evidence="1">Cell membrane</location>
        <topology evidence="1">Multi-pass membrane protein</topology>
    </subcellularLocation>
</comment>
<proteinExistence type="inferred from homology"/>
<evidence type="ECO:0000256" key="7">
    <source>
        <dbReference type="SAM" id="MobiDB-lite"/>
    </source>
</evidence>
<evidence type="ECO:0000256" key="5">
    <source>
        <dbReference type="ARBA" id="ARBA00022989"/>
    </source>
</evidence>
<protein>
    <submittedName>
        <fullName evidence="10">Acyltransferase family protein</fullName>
    </submittedName>
</protein>